<keyword evidence="2" id="KW-1185">Reference proteome</keyword>
<comment type="caution">
    <text evidence="1">The sequence shown here is derived from an EMBL/GenBank/DDBJ whole genome shotgun (WGS) entry which is preliminary data.</text>
</comment>
<name>A0ABR7X0P0_9SPHI</name>
<evidence type="ECO:0000313" key="1">
    <source>
        <dbReference type="EMBL" id="MBD1384148.1"/>
    </source>
</evidence>
<accession>A0ABR7X0P0</accession>
<proteinExistence type="predicted"/>
<evidence type="ECO:0000313" key="2">
    <source>
        <dbReference type="Proteomes" id="UP000618754"/>
    </source>
</evidence>
<organism evidence="1 2">
    <name type="scientific">Mucilaginibacter rigui</name>
    <dbReference type="NCBI Taxonomy" id="534635"/>
    <lineage>
        <taxon>Bacteria</taxon>
        <taxon>Pseudomonadati</taxon>
        <taxon>Bacteroidota</taxon>
        <taxon>Sphingobacteriia</taxon>
        <taxon>Sphingobacteriales</taxon>
        <taxon>Sphingobacteriaceae</taxon>
        <taxon>Mucilaginibacter</taxon>
    </lineage>
</organism>
<reference evidence="1 2" key="1">
    <citation type="submission" date="2020-09" db="EMBL/GenBank/DDBJ databases">
        <title>Novel species of Mucilaginibacter isolated from a glacier on the Tibetan Plateau.</title>
        <authorList>
            <person name="Liu Q."/>
            <person name="Xin Y.-H."/>
        </authorList>
    </citation>
    <scope>NUCLEOTIDE SEQUENCE [LARGE SCALE GENOMIC DNA]</scope>
    <source>
        <strain evidence="1 2">CGMCC 1.13878</strain>
    </source>
</reference>
<dbReference type="EMBL" id="JACWMW010000001">
    <property type="protein sequence ID" value="MBD1384148.1"/>
    <property type="molecule type" value="Genomic_DNA"/>
</dbReference>
<dbReference type="Proteomes" id="UP000618754">
    <property type="component" value="Unassembled WGS sequence"/>
</dbReference>
<sequence>MLNQTLFIPKTIQIQLRDKENRPIEHENIMVGIKTRANQKNNINIYPFLSDKMGYIKISEEDIREILISIFHMA</sequence>
<protein>
    <submittedName>
        <fullName evidence="1">Uncharacterized protein</fullName>
    </submittedName>
</protein>
<gene>
    <name evidence="1" type="ORF">IDJ75_02570</name>
</gene>
<dbReference type="RefSeq" id="WP_191174045.1">
    <property type="nucleotide sequence ID" value="NZ_JACWMW010000001.1"/>
</dbReference>